<keyword evidence="6" id="KW-0175">Coiled coil</keyword>
<accession>A0A8X6KVL8</accession>
<evidence type="ECO:0000256" key="4">
    <source>
        <dbReference type="ARBA" id="ARBA00022692"/>
    </source>
</evidence>
<keyword evidence="11" id="KW-1185">Reference proteome</keyword>
<dbReference type="EMBL" id="BMAO01022958">
    <property type="protein sequence ID" value="GFQ85756.1"/>
    <property type="molecule type" value="Genomic_DNA"/>
</dbReference>
<dbReference type="OrthoDB" id="6430216at2759"/>
<organism evidence="10 11">
    <name type="scientific">Trichonephila clavata</name>
    <name type="common">Joro spider</name>
    <name type="synonym">Nephila clavata</name>
    <dbReference type="NCBI Taxonomy" id="2740835"/>
    <lineage>
        <taxon>Eukaryota</taxon>
        <taxon>Metazoa</taxon>
        <taxon>Ecdysozoa</taxon>
        <taxon>Arthropoda</taxon>
        <taxon>Chelicerata</taxon>
        <taxon>Arachnida</taxon>
        <taxon>Araneae</taxon>
        <taxon>Araneomorphae</taxon>
        <taxon>Entelegynae</taxon>
        <taxon>Araneoidea</taxon>
        <taxon>Nephilidae</taxon>
        <taxon>Trichonephila</taxon>
    </lineage>
</organism>
<dbReference type="AlphaFoldDB" id="A0A8X6KVL8"/>
<evidence type="ECO:0000313" key="11">
    <source>
        <dbReference type="Proteomes" id="UP000887116"/>
    </source>
</evidence>
<name>A0A8X6KVL8_TRICU</name>
<feature type="region of interest" description="Disordered" evidence="8">
    <location>
        <begin position="53"/>
        <end position="74"/>
    </location>
</feature>
<proteinExistence type="inferred from homology"/>
<evidence type="ECO:0000256" key="3">
    <source>
        <dbReference type="ARBA" id="ARBA00017904"/>
    </source>
</evidence>
<evidence type="ECO:0000256" key="1">
    <source>
        <dbReference type="ARBA" id="ARBA00004167"/>
    </source>
</evidence>
<keyword evidence="5 9" id="KW-1133">Transmembrane helix</keyword>
<evidence type="ECO:0000256" key="6">
    <source>
        <dbReference type="ARBA" id="ARBA00023054"/>
    </source>
</evidence>
<dbReference type="Pfam" id="PF15086">
    <property type="entry name" value="UPF0542"/>
    <property type="match status" value="1"/>
</dbReference>
<evidence type="ECO:0000256" key="9">
    <source>
        <dbReference type="SAM" id="Phobius"/>
    </source>
</evidence>
<dbReference type="PANTHER" id="PTHR28644:SF1">
    <property type="entry name" value="SMALL INTEGRAL MEMBRANE PROTEIN 15"/>
    <property type="match status" value="1"/>
</dbReference>
<dbReference type="GO" id="GO:0016020">
    <property type="term" value="C:membrane"/>
    <property type="evidence" value="ECO:0007669"/>
    <property type="project" value="UniProtKB-SubCell"/>
</dbReference>
<evidence type="ECO:0000256" key="2">
    <source>
        <dbReference type="ARBA" id="ARBA00006758"/>
    </source>
</evidence>
<dbReference type="Proteomes" id="UP000887116">
    <property type="component" value="Unassembled WGS sequence"/>
</dbReference>
<keyword evidence="4 9" id="KW-0812">Transmembrane</keyword>
<sequence>MSTWKDWVDEMLKWAAENPWEFIYYVLLGLSPFFLASTILSWRLAKHIEAEERRKNKKSKKNANMAEIRRAKSD</sequence>
<evidence type="ECO:0000313" key="10">
    <source>
        <dbReference type="EMBL" id="GFQ85756.1"/>
    </source>
</evidence>
<dbReference type="PANTHER" id="PTHR28644">
    <property type="entry name" value="SMALL INTEGRAL MEMBRANE PROTEIN 15"/>
    <property type="match status" value="1"/>
</dbReference>
<evidence type="ECO:0000256" key="7">
    <source>
        <dbReference type="ARBA" id="ARBA00023136"/>
    </source>
</evidence>
<dbReference type="InterPro" id="IPR027877">
    <property type="entry name" value="Smim15"/>
</dbReference>
<comment type="subcellular location">
    <subcellularLocation>
        <location evidence="1">Membrane</location>
        <topology evidence="1">Single-pass membrane protein</topology>
    </subcellularLocation>
</comment>
<comment type="caution">
    <text evidence="10">The sequence shown here is derived from an EMBL/GenBank/DDBJ whole genome shotgun (WGS) entry which is preliminary data.</text>
</comment>
<keyword evidence="7 9" id="KW-0472">Membrane</keyword>
<feature type="transmembrane region" description="Helical" evidence="9">
    <location>
        <begin position="22"/>
        <end position="45"/>
    </location>
</feature>
<reference evidence="10" key="1">
    <citation type="submission" date="2020-07" db="EMBL/GenBank/DDBJ databases">
        <title>Multicomponent nature underlies the extraordinary mechanical properties of spider dragline silk.</title>
        <authorList>
            <person name="Kono N."/>
            <person name="Nakamura H."/>
            <person name="Mori M."/>
            <person name="Yoshida Y."/>
            <person name="Ohtoshi R."/>
            <person name="Malay A.D."/>
            <person name="Moran D.A.P."/>
            <person name="Tomita M."/>
            <person name="Numata K."/>
            <person name="Arakawa K."/>
        </authorList>
    </citation>
    <scope>NUCLEOTIDE SEQUENCE</scope>
</reference>
<evidence type="ECO:0000256" key="5">
    <source>
        <dbReference type="ARBA" id="ARBA00022989"/>
    </source>
</evidence>
<comment type="similarity">
    <text evidence="2">Belongs to the SMIM15 family.</text>
</comment>
<protein>
    <recommendedName>
        <fullName evidence="3">Small integral membrane protein 15</fullName>
    </recommendedName>
</protein>
<gene>
    <name evidence="10" type="ORF">TNCT_358911</name>
</gene>
<evidence type="ECO:0000256" key="8">
    <source>
        <dbReference type="SAM" id="MobiDB-lite"/>
    </source>
</evidence>